<evidence type="ECO:0000313" key="1">
    <source>
        <dbReference type="EMBL" id="MEK8089965.1"/>
    </source>
</evidence>
<accession>A0ABU9D8W2</accession>
<gene>
    <name evidence="1" type="ORF">WOB96_09315</name>
</gene>
<evidence type="ECO:0000313" key="2">
    <source>
        <dbReference type="Proteomes" id="UP001446205"/>
    </source>
</evidence>
<dbReference type="CDD" id="cd02142">
    <property type="entry name" value="McbC_SagB-like_oxidoreductase"/>
    <property type="match status" value="1"/>
</dbReference>
<dbReference type="PANTHER" id="PTHR42741">
    <property type="entry name" value="NITROREDUCTASE FAMILY PROTEIN"/>
    <property type="match status" value="1"/>
</dbReference>
<dbReference type="RefSeq" id="WP_341371023.1">
    <property type="nucleotide sequence ID" value="NZ_JBBPCO010000008.1"/>
</dbReference>
<name>A0ABU9D8W2_9PROT</name>
<dbReference type="Gene3D" id="3.40.109.10">
    <property type="entry name" value="NADH Oxidase"/>
    <property type="match status" value="2"/>
</dbReference>
<dbReference type="EMBL" id="JBBPCO010000008">
    <property type="protein sequence ID" value="MEK8089965.1"/>
    <property type="molecule type" value="Genomic_DNA"/>
</dbReference>
<keyword evidence="2" id="KW-1185">Reference proteome</keyword>
<comment type="caution">
    <text evidence="1">The sequence shown here is derived from an EMBL/GenBank/DDBJ whole genome shotgun (WGS) entry which is preliminary data.</text>
</comment>
<dbReference type="InterPro" id="IPR000415">
    <property type="entry name" value="Nitroreductase-like"/>
</dbReference>
<dbReference type="PANTHER" id="PTHR42741:SF3">
    <property type="entry name" value="NITROREDUCTASE FAMILY PROTEIN"/>
    <property type="match status" value="1"/>
</dbReference>
<protein>
    <submittedName>
        <fullName evidence="1">Nitroreductase family protein</fullName>
    </submittedName>
</protein>
<proteinExistence type="predicted"/>
<sequence length="534" mass="59204">MPDDFEAIVQYHERTKHHLNRYAAGPGQLDWATQPDPFRRYTGSEHLPLSLAADRITLPFSALHQAGHVSSSLLDREHVGILFELSMALSAWKAVGQTRWALRCNPSSGNLHPTEAYLVCPDLPDLPGGIYHYLSLEHLLETRARPGAGWDAAWPGKGVIVGLSSIHWREAWKYGERAYRYCQHDAGHALAALRYAAATLGWQARLLDGWGDADIAALLGLDRAGDFADAERETPDLLLWIGPELMAPDPDDLLAVLADARWQGQANRLSPQHRLWPAIDAASEATVKPRISSEVQKAAQSELPPPAPIESAVPATRIIRQRRSAVDFDGVGGMSRNSFFQLLDLLLPRPQLPPLDALPWAPRVHLCFFVHRVQGLTPGLYLLARLPEALPSLQAAMRPDWLWETVPGCPAHISFRMLLPTDMQSAARLLSCHQDIAADSAFSLAMLAEFETPLAEGPWRYRELFWECGALGQILYLEAEARGLRGTGIGCYFDDAVHDLLGLKNRQFQDLYHFTVGEPVEDPRLSTLPAYPAA</sequence>
<dbReference type="Proteomes" id="UP001446205">
    <property type="component" value="Unassembled WGS sequence"/>
</dbReference>
<dbReference type="SUPFAM" id="SSF55469">
    <property type="entry name" value="FMN-dependent nitroreductase-like"/>
    <property type="match status" value="2"/>
</dbReference>
<reference evidence="1 2" key="1">
    <citation type="submission" date="2024-04" db="EMBL/GenBank/DDBJ databases">
        <authorList>
            <person name="Abashina T."/>
            <person name="Shaikin A."/>
        </authorList>
    </citation>
    <scope>NUCLEOTIDE SEQUENCE [LARGE SCALE GENOMIC DNA]</scope>
    <source>
        <strain evidence="1 2">AAFK</strain>
    </source>
</reference>
<organism evidence="1 2">
    <name type="scientific">Thermithiobacillus plumbiphilus</name>
    <dbReference type="NCBI Taxonomy" id="1729899"/>
    <lineage>
        <taxon>Bacteria</taxon>
        <taxon>Pseudomonadati</taxon>
        <taxon>Pseudomonadota</taxon>
        <taxon>Acidithiobacillia</taxon>
        <taxon>Acidithiobacillales</taxon>
        <taxon>Thermithiobacillaceae</taxon>
        <taxon>Thermithiobacillus</taxon>
    </lineage>
</organism>